<dbReference type="PANTHER" id="PTHR38460">
    <property type="entry name" value="TAUTOMERASE YOLI-RELATED"/>
    <property type="match status" value="1"/>
</dbReference>
<evidence type="ECO:0000313" key="2">
    <source>
        <dbReference type="Proteomes" id="UP001293718"/>
    </source>
</evidence>
<accession>A0ABU5IIM9</accession>
<dbReference type="RefSeq" id="WP_322466717.1">
    <property type="nucleotide sequence ID" value="NZ_JAXOJX010000033.1"/>
</dbReference>
<dbReference type="PANTHER" id="PTHR38460:SF1">
    <property type="entry name" value="TAUTOMERASE YOLI-RELATED"/>
    <property type="match status" value="1"/>
</dbReference>
<gene>
    <name evidence="1" type="ORF">SM757_19195</name>
</gene>
<proteinExistence type="predicted"/>
<dbReference type="SUPFAM" id="SSF55331">
    <property type="entry name" value="Tautomerase/MIF"/>
    <property type="match status" value="1"/>
</dbReference>
<dbReference type="Pfam" id="PF14552">
    <property type="entry name" value="Tautomerase_2"/>
    <property type="match status" value="1"/>
</dbReference>
<sequence length="130" mass="14424">MPIVRIEDSRPRSRAERQAVIQCIFDGLKSVFGVSDEELQARYQVLDPDGFVPPGVGAVNYMQLEITVFAGRKAETKKKLYEVLAQNLSALLGVAPESILILLVEHPMENWGMRGGRLGSEIDFGYCVNV</sequence>
<dbReference type="EMBL" id="JAXOJX010000033">
    <property type="protein sequence ID" value="MDZ5458709.1"/>
    <property type="molecule type" value="Genomic_DNA"/>
</dbReference>
<dbReference type="InterPro" id="IPR014347">
    <property type="entry name" value="Tautomerase/MIF_sf"/>
</dbReference>
<organism evidence="1 2">
    <name type="scientific">Azohydromonas lata</name>
    <dbReference type="NCBI Taxonomy" id="45677"/>
    <lineage>
        <taxon>Bacteria</taxon>
        <taxon>Pseudomonadati</taxon>
        <taxon>Pseudomonadota</taxon>
        <taxon>Betaproteobacteria</taxon>
        <taxon>Burkholderiales</taxon>
        <taxon>Sphaerotilaceae</taxon>
        <taxon>Azohydromonas</taxon>
    </lineage>
</organism>
<dbReference type="InterPro" id="IPR037479">
    <property type="entry name" value="Tauto_MSAD"/>
</dbReference>
<dbReference type="Proteomes" id="UP001293718">
    <property type="component" value="Unassembled WGS sequence"/>
</dbReference>
<keyword evidence="2" id="KW-1185">Reference proteome</keyword>
<name>A0ABU5IIM9_9BURK</name>
<dbReference type="Gene3D" id="3.30.429.10">
    <property type="entry name" value="Macrophage Migration Inhibitory Factor"/>
    <property type="match status" value="1"/>
</dbReference>
<evidence type="ECO:0000313" key="1">
    <source>
        <dbReference type="EMBL" id="MDZ5458709.1"/>
    </source>
</evidence>
<reference evidence="1 2" key="1">
    <citation type="submission" date="2023-11" db="EMBL/GenBank/DDBJ databases">
        <title>Draft genome of Azohydromonas lata strain H1 (DSM1123), a polyhydroxyalkanoate producer.</title>
        <authorList>
            <person name="Traversa D."/>
            <person name="D'Addabbo P."/>
            <person name="Pazzani C."/>
            <person name="Manzari C."/>
            <person name="Chiara M."/>
            <person name="Scrascia M."/>
        </authorList>
    </citation>
    <scope>NUCLEOTIDE SEQUENCE [LARGE SCALE GENOMIC DNA]</scope>
    <source>
        <strain evidence="1 2">H1</strain>
    </source>
</reference>
<comment type="caution">
    <text evidence="1">The sequence shown here is derived from an EMBL/GenBank/DDBJ whole genome shotgun (WGS) entry which is preliminary data.</text>
</comment>
<protein>
    <submittedName>
        <fullName evidence="1">Tautomerase family protein</fullName>
    </submittedName>
</protein>